<dbReference type="Proteomes" id="UP001501444">
    <property type="component" value="Unassembled WGS sequence"/>
</dbReference>
<keyword evidence="3" id="KW-1185">Reference proteome</keyword>
<evidence type="ECO:0000313" key="2">
    <source>
        <dbReference type="EMBL" id="GAA2367446.1"/>
    </source>
</evidence>
<gene>
    <name evidence="2" type="ORF">GCM10010170_066810</name>
</gene>
<organism evidence="2 3">
    <name type="scientific">Dactylosporangium salmoneum</name>
    <dbReference type="NCBI Taxonomy" id="53361"/>
    <lineage>
        <taxon>Bacteria</taxon>
        <taxon>Bacillati</taxon>
        <taxon>Actinomycetota</taxon>
        <taxon>Actinomycetes</taxon>
        <taxon>Micromonosporales</taxon>
        <taxon>Micromonosporaceae</taxon>
        <taxon>Dactylosporangium</taxon>
    </lineage>
</organism>
<dbReference type="EMBL" id="BAAARV010000066">
    <property type="protein sequence ID" value="GAA2367446.1"/>
    <property type="molecule type" value="Genomic_DNA"/>
</dbReference>
<feature type="signal peptide" evidence="1">
    <location>
        <begin position="1"/>
        <end position="29"/>
    </location>
</feature>
<reference evidence="3" key="1">
    <citation type="journal article" date="2019" name="Int. J. Syst. Evol. Microbiol.">
        <title>The Global Catalogue of Microorganisms (GCM) 10K type strain sequencing project: providing services to taxonomists for standard genome sequencing and annotation.</title>
        <authorList>
            <consortium name="The Broad Institute Genomics Platform"/>
            <consortium name="The Broad Institute Genome Sequencing Center for Infectious Disease"/>
            <person name="Wu L."/>
            <person name="Ma J."/>
        </authorList>
    </citation>
    <scope>NUCLEOTIDE SEQUENCE [LARGE SCALE GENOMIC DNA]</scope>
    <source>
        <strain evidence="3">JCM 3272</strain>
    </source>
</reference>
<sequence length="178" mass="19350">MHLRRTLLAIATVIATLLAVGLAPTGAQAASWSGRCYDGLANSWKVSLPGKSDLDINAMPCVYISGNQLYASVILDWIEDQAPPVGSGHKFDGFILRANFEVRPNGGSTDTIFTHTDCNITSTINSKWSGIYTCKTPVYTGYSSAFDYSGDGWAQWDVDNDGKSWLTPRQFVGSPLLY</sequence>
<proteinExistence type="predicted"/>
<dbReference type="PROSITE" id="PS51318">
    <property type="entry name" value="TAT"/>
    <property type="match status" value="1"/>
</dbReference>
<dbReference type="InterPro" id="IPR006311">
    <property type="entry name" value="TAT_signal"/>
</dbReference>
<evidence type="ECO:0008006" key="4">
    <source>
        <dbReference type="Google" id="ProtNLM"/>
    </source>
</evidence>
<dbReference type="RefSeq" id="WP_344616557.1">
    <property type="nucleotide sequence ID" value="NZ_BAAARV010000066.1"/>
</dbReference>
<accession>A0ABP5U5C2</accession>
<protein>
    <recommendedName>
        <fullName evidence="4">Secreted protein</fullName>
    </recommendedName>
</protein>
<evidence type="ECO:0000256" key="1">
    <source>
        <dbReference type="SAM" id="SignalP"/>
    </source>
</evidence>
<evidence type="ECO:0000313" key="3">
    <source>
        <dbReference type="Proteomes" id="UP001501444"/>
    </source>
</evidence>
<feature type="chain" id="PRO_5046770980" description="Secreted protein" evidence="1">
    <location>
        <begin position="30"/>
        <end position="178"/>
    </location>
</feature>
<name>A0ABP5U5C2_9ACTN</name>
<keyword evidence="1" id="KW-0732">Signal</keyword>
<comment type="caution">
    <text evidence="2">The sequence shown here is derived from an EMBL/GenBank/DDBJ whole genome shotgun (WGS) entry which is preliminary data.</text>
</comment>